<evidence type="ECO:0000313" key="3">
    <source>
        <dbReference type="Proteomes" id="UP000054783"/>
    </source>
</evidence>
<comment type="caution">
    <text evidence="1">The sequence shown here is derived from an EMBL/GenBank/DDBJ whole genome shotgun (WGS) entry which is preliminary data.</text>
</comment>
<proteinExistence type="predicted"/>
<organism evidence="1 3">
    <name type="scientific">Trichinella patagoniensis</name>
    <dbReference type="NCBI Taxonomy" id="990121"/>
    <lineage>
        <taxon>Eukaryota</taxon>
        <taxon>Metazoa</taxon>
        <taxon>Ecdysozoa</taxon>
        <taxon>Nematoda</taxon>
        <taxon>Enoplea</taxon>
        <taxon>Dorylaimia</taxon>
        <taxon>Trichinellida</taxon>
        <taxon>Trichinellidae</taxon>
        <taxon>Trichinella</taxon>
    </lineage>
</organism>
<evidence type="ECO:0000313" key="2">
    <source>
        <dbReference type="EMBL" id="KRY07952.1"/>
    </source>
</evidence>
<evidence type="ECO:0000313" key="1">
    <source>
        <dbReference type="EMBL" id="KRY07163.1"/>
    </source>
</evidence>
<dbReference type="Proteomes" id="UP000054783">
    <property type="component" value="Unassembled WGS sequence"/>
</dbReference>
<reference evidence="1 3" key="1">
    <citation type="submission" date="2015-01" db="EMBL/GenBank/DDBJ databases">
        <title>Evolution of Trichinella species and genotypes.</title>
        <authorList>
            <person name="Korhonen P.K."/>
            <person name="Edoardo P."/>
            <person name="Giuseppe L.R."/>
            <person name="Gasser R.B."/>
        </authorList>
    </citation>
    <scope>NUCLEOTIDE SEQUENCE [LARGE SCALE GENOMIC DNA]</scope>
    <source>
        <strain evidence="1">ISS2496</strain>
    </source>
</reference>
<sequence length="79" mass="9283">MKIQPLKRQEIRKTAADDSFLCLKCNLTSTHVFICQNHYRCTSLMKICILEISLYTTLLCNRRAKTDRQLNVLDCFSIR</sequence>
<protein>
    <submittedName>
        <fullName evidence="1">Uncharacterized protein</fullName>
    </submittedName>
</protein>
<name>A0A0V0Z444_9BILA</name>
<keyword evidence="3" id="KW-1185">Reference proteome</keyword>
<dbReference type="AlphaFoldDB" id="A0A0V0Z444"/>
<gene>
    <name evidence="1" type="ORF">T12_1249</name>
    <name evidence="2" type="ORF">T12_8705</name>
</gene>
<accession>A0A0V0Z444</accession>
<dbReference type="EMBL" id="JYDQ01000536">
    <property type="protein sequence ID" value="KRY07163.1"/>
    <property type="molecule type" value="Genomic_DNA"/>
</dbReference>
<dbReference type="EMBL" id="JYDQ01000383">
    <property type="protein sequence ID" value="KRY07952.1"/>
    <property type="molecule type" value="Genomic_DNA"/>
</dbReference>